<keyword evidence="1" id="KW-0472">Membrane</keyword>
<comment type="caution">
    <text evidence="2">The sequence shown here is derived from an EMBL/GenBank/DDBJ whole genome shotgun (WGS) entry which is preliminary data.</text>
</comment>
<feature type="transmembrane region" description="Helical" evidence="1">
    <location>
        <begin position="44"/>
        <end position="65"/>
    </location>
</feature>
<reference evidence="2" key="2">
    <citation type="submission" date="2020-09" db="EMBL/GenBank/DDBJ databases">
        <authorList>
            <person name="Sun Q."/>
            <person name="Ohkuma M."/>
        </authorList>
    </citation>
    <scope>NUCLEOTIDE SEQUENCE</scope>
    <source>
        <strain evidence="2">JCM 19831</strain>
    </source>
</reference>
<dbReference type="Proteomes" id="UP000642070">
    <property type="component" value="Unassembled WGS sequence"/>
</dbReference>
<evidence type="ECO:0000256" key="1">
    <source>
        <dbReference type="SAM" id="Phobius"/>
    </source>
</evidence>
<evidence type="ECO:0000313" key="2">
    <source>
        <dbReference type="EMBL" id="GGM25772.1"/>
    </source>
</evidence>
<keyword evidence="3" id="KW-1185">Reference proteome</keyword>
<evidence type="ECO:0000313" key="3">
    <source>
        <dbReference type="Proteomes" id="UP000642070"/>
    </source>
</evidence>
<gene>
    <name evidence="2" type="ORF">GCM10007977_028670</name>
</gene>
<dbReference type="AlphaFoldDB" id="A0A917TJQ9"/>
<protein>
    <submittedName>
        <fullName evidence="2">Uncharacterized protein</fullName>
    </submittedName>
</protein>
<sequence length="205" mass="22102">MSGWLKTIPGRVVSAVGPLPAGAVLVCVPAVLVNYGPMPFASDWFGILYFPLRYGAALFAAFLSFKYRPPFLNLVMFCATFLGLFAFPAAIEGAALRERGRVTACEIVAVRERNQVNPDGNGNIDVTTHYDHTLRCADPRVTALTTTISASRGHRDVLFDPTGRTDPRWASDSIDPALLLWIGAGVLVASAAHRLAGEFIPEAVQ</sequence>
<accession>A0A917TJQ9</accession>
<keyword evidence="1" id="KW-1133">Transmembrane helix</keyword>
<proteinExistence type="predicted"/>
<feature type="transmembrane region" description="Helical" evidence="1">
    <location>
        <begin position="12"/>
        <end position="32"/>
    </location>
</feature>
<organism evidence="2 3">
    <name type="scientific">Dactylosporangium sucinum</name>
    <dbReference type="NCBI Taxonomy" id="1424081"/>
    <lineage>
        <taxon>Bacteria</taxon>
        <taxon>Bacillati</taxon>
        <taxon>Actinomycetota</taxon>
        <taxon>Actinomycetes</taxon>
        <taxon>Micromonosporales</taxon>
        <taxon>Micromonosporaceae</taxon>
        <taxon>Dactylosporangium</taxon>
    </lineage>
</organism>
<feature type="transmembrane region" description="Helical" evidence="1">
    <location>
        <begin position="71"/>
        <end position="91"/>
    </location>
</feature>
<keyword evidence="1" id="KW-0812">Transmembrane</keyword>
<name>A0A917TJQ9_9ACTN</name>
<reference evidence="2" key="1">
    <citation type="journal article" date="2014" name="Int. J. Syst. Evol. Microbiol.">
        <title>Complete genome sequence of Corynebacterium casei LMG S-19264T (=DSM 44701T), isolated from a smear-ripened cheese.</title>
        <authorList>
            <consortium name="US DOE Joint Genome Institute (JGI-PGF)"/>
            <person name="Walter F."/>
            <person name="Albersmeier A."/>
            <person name="Kalinowski J."/>
            <person name="Ruckert C."/>
        </authorList>
    </citation>
    <scope>NUCLEOTIDE SEQUENCE</scope>
    <source>
        <strain evidence="2">JCM 19831</strain>
    </source>
</reference>
<dbReference type="EMBL" id="BMPI01000012">
    <property type="protein sequence ID" value="GGM25772.1"/>
    <property type="molecule type" value="Genomic_DNA"/>
</dbReference>